<dbReference type="InterPro" id="IPR006145">
    <property type="entry name" value="PsdUridine_synth_RsuA/RluA"/>
</dbReference>
<dbReference type="RefSeq" id="WP_281832945.1">
    <property type="nucleotide sequence ID" value="NZ_BSDY01000001.1"/>
</dbReference>
<dbReference type="PROSITE" id="PS50889">
    <property type="entry name" value="S4"/>
    <property type="match status" value="1"/>
</dbReference>
<feature type="domain" description="RNA-binding S4" evidence="6">
    <location>
        <begin position="1"/>
        <end position="63"/>
    </location>
</feature>
<dbReference type="InterPro" id="IPR000748">
    <property type="entry name" value="PsdUridine_synth_RsuA/RluB/E/F"/>
</dbReference>
<evidence type="ECO:0000313" key="8">
    <source>
        <dbReference type="Proteomes" id="UP001144471"/>
    </source>
</evidence>
<evidence type="ECO:0000256" key="3">
    <source>
        <dbReference type="ARBA" id="ARBA00023235"/>
    </source>
</evidence>
<sequence length="226" mass="25876">MRLDKFLTECGVGTRSQVKDIIKKGEITVNGKVAKTPKEHIDEESDEVIYNGENLSFKSNRYYALYKLAGYVTALEDRRDKTVMELLPDWVNTKKLFPVGRLDKDTEGLLIFTNDGKASHEMLSPKRHVDKTYYVKLLEEIQDDKVKLLERGVDIGGYVTKPSKVQIINNTEILLTISEGRFHQVKKMMVAVDNKVEYLKRVQFGELHLGDMKPGEVREVDLADII</sequence>
<comment type="caution">
    <text evidence="7">The sequence shown here is derived from an EMBL/GenBank/DDBJ whole genome shotgun (WGS) entry which is preliminary data.</text>
</comment>
<dbReference type="FunFam" id="3.10.290.10:FF:000003">
    <property type="entry name" value="Pseudouridine synthase"/>
    <property type="match status" value="1"/>
</dbReference>
<dbReference type="SMART" id="SM00363">
    <property type="entry name" value="S4"/>
    <property type="match status" value="1"/>
</dbReference>
<dbReference type="EC" id="5.4.99.-" evidence="5"/>
<dbReference type="InterPro" id="IPR020103">
    <property type="entry name" value="PsdUridine_synth_cat_dom_sf"/>
</dbReference>
<dbReference type="GO" id="GO:0120159">
    <property type="term" value="F:rRNA pseudouridine synthase activity"/>
    <property type="evidence" value="ECO:0007669"/>
    <property type="project" value="UniProtKB-ARBA"/>
</dbReference>
<dbReference type="PANTHER" id="PTHR47683">
    <property type="entry name" value="PSEUDOURIDINE SYNTHASE FAMILY PROTEIN-RELATED"/>
    <property type="match status" value="1"/>
</dbReference>
<protein>
    <recommendedName>
        <fullName evidence="5">Pseudouridine synthase</fullName>
        <ecNumber evidence="5">5.4.99.-</ecNumber>
    </recommendedName>
</protein>
<evidence type="ECO:0000256" key="5">
    <source>
        <dbReference type="RuleBase" id="RU003887"/>
    </source>
</evidence>
<dbReference type="InterPro" id="IPR020094">
    <property type="entry name" value="TruA/RsuA/RluB/E/F_N"/>
</dbReference>
<gene>
    <name evidence="7" type="ORF">PM10SUCC1_03780</name>
</gene>
<reference evidence="7" key="1">
    <citation type="submission" date="2022-12" db="EMBL/GenBank/DDBJ databases">
        <title>Reference genome sequencing for broad-spectrum identification of bacterial and archaeal isolates by mass spectrometry.</title>
        <authorList>
            <person name="Sekiguchi Y."/>
            <person name="Tourlousse D.M."/>
        </authorList>
    </citation>
    <scope>NUCLEOTIDE SEQUENCE</scope>
    <source>
        <strain evidence="7">10succ1</strain>
    </source>
</reference>
<organism evidence="7 8">
    <name type="scientific">Propionigenium maris DSM 9537</name>
    <dbReference type="NCBI Taxonomy" id="1123000"/>
    <lineage>
        <taxon>Bacteria</taxon>
        <taxon>Fusobacteriati</taxon>
        <taxon>Fusobacteriota</taxon>
        <taxon>Fusobacteriia</taxon>
        <taxon>Fusobacteriales</taxon>
        <taxon>Fusobacteriaceae</taxon>
        <taxon>Propionigenium</taxon>
    </lineage>
</organism>
<evidence type="ECO:0000259" key="6">
    <source>
        <dbReference type="SMART" id="SM00363"/>
    </source>
</evidence>
<dbReference type="InterPro" id="IPR036986">
    <property type="entry name" value="S4_RNA-bd_sf"/>
</dbReference>
<evidence type="ECO:0000313" key="7">
    <source>
        <dbReference type="EMBL" id="GLI54863.1"/>
    </source>
</evidence>
<dbReference type="InterPro" id="IPR050343">
    <property type="entry name" value="RsuA_PseudoU_synthase"/>
</dbReference>
<dbReference type="GO" id="GO:0000455">
    <property type="term" value="P:enzyme-directed rRNA pseudouridine synthesis"/>
    <property type="evidence" value="ECO:0007669"/>
    <property type="project" value="UniProtKB-ARBA"/>
</dbReference>
<dbReference type="Pfam" id="PF00849">
    <property type="entry name" value="PseudoU_synth_2"/>
    <property type="match status" value="1"/>
</dbReference>
<dbReference type="NCBIfam" id="TIGR00093">
    <property type="entry name" value="pseudouridine synthase"/>
    <property type="match status" value="1"/>
</dbReference>
<accession>A0A9W6GGK3</accession>
<dbReference type="SUPFAM" id="SSF55174">
    <property type="entry name" value="Alpha-L RNA-binding motif"/>
    <property type="match status" value="1"/>
</dbReference>
<keyword evidence="2 4" id="KW-0694">RNA-binding</keyword>
<evidence type="ECO:0000256" key="1">
    <source>
        <dbReference type="ARBA" id="ARBA00008348"/>
    </source>
</evidence>
<dbReference type="Proteomes" id="UP001144471">
    <property type="component" value="Unassembled WGS sequence"/>
</dbReference>
<dbReference type="CDD" id="cd02553">
    <property type="entry name" value="PseudoU_synth_RsuA"/>
    <property type="match status" value="1"/>
</dbReference>
<evidence type="ECO:0000256" key="2">
    <source>
        <dbReference type="ARBA" id="ARBA00022884"/>
    </source>
</evidence>
<dbReference type="FunFam" id="3.30.70.1560:FF:000001">
    <property type="entry name" value="Pseudouridine synthase"/>
    <property type="match status" value="1"/>
</dbReference>
<dbReference type="Gene3D" id="3.30.70.1560">
    <property type="entry name" value="Alpha-L RNA-binding motif"/>
    <property type="match status" value="1"/>
</dbReference>
<dbReference type="AlphaFoldDB" id="A0A9W6GGK3"/>
<dbReference type="Gene3D" id="3.30.70.580">
    <property type="entry name" value="Pseudouridine synthase I, catalytic domain, N-terminal subdomain"/>
    <property type="match status" value="1"/>
</dbReference>
<dbReference type="PANTHER" id="PTHR47683:SF4">
    <property type="entry name" value="PSEUDOURIDINE SYNTHASE"/>
    <property type="match status" value="1"/>
</dbReference>
<dbReference type="PROSITE" id="PS01149">
    <property type="entry name" value="PSI_RSU"/>
    <property type="match status" value="1"/>
</dbReference>
<keyword evidence="3 5" id="KW-0413">Isomerase</keyword>
<dbReference type="SUPFAM" id="SSF55120">
    <property type="entry name" value="Pseudouridine synthase"/>
    <property type="match status" value="1"/>
</dbReference>
<proteinExistence type="inferred from homology"/>
<dbReference type="EMBL" id="BSDY01000001">
    <property type="protein sequence ID" value="GLI54863.1"/>
    <property type="molecule type" value="Genomic_DNA"/>
</dbReference>
<name>A0A9W6GGK3_9FUSO</name>
<dbReference type="InterPro" id="IPR002942">
    <property type="entry name" value="S4_RNA-bd"/>
</dbReference>
<dbReference type="Pfam" id="PF01479">
    <property type="entry name" value="S4"/>
    <property type="match status" value="1"/>
</dbReference>
<dbReference type="Gene3D" id="3.10.290.10">
    <property type="entry name" value="RNA-binding S4 domain"/>
    <property type="match status" value="1"/>
</dbReference>
<evidence type="ECO:0000256" key="4">
    <source>
        <dbReference type="PROSITE-ProRule" id="PRU00182"/>
    </source>
</evidence>
<dbReference type="InterPro" id="IPR042092">
    <property type="entry name" value="PsdUridine_s_RsuA/RluB/E/F_cat"/>
</dbReference>
<keyword evidence="8" id="KW-1185">Reference proteome</keyword>
<dbReference type="InterPro" id="IPR018496">
    <property type="entry name" value="PsdUridine_synth_RsuA/RluB_CS"/>
</dbReference>
<dbReference type="GO" id="GO:0003723">
    <property type="term" value="F:RNA binding"/>
    <property type="evidence" value="ECO:0007669"/>
    <property type="project" value="UniProtKB-KW"/>
</dbReference>
<dbReference type="CDD" id="cd00165">
    <property type="entry name" value="S4"/>
    <property type="match status" value="1"/>
</dbReference>
<dbReference type="GO" id="GO:0005829">
    <property type="term" value="C:cytosol"/>
    <property type="evidence" value="ECO:0007669"/>
    <property type="project" value="UniProtKB-ARBA"/>
</dbReference>
<comment type="similarity">
    <text evidence="1 5">Belongs to the pseudouridine synthase RsuA family.</text>
</comment>